<dbReference type="InterPro" id="IPR050361">
    <property type="entry name" value="MPP/UQCRC_Complex"/>
</dbReference>
<dbReference type="PANTHER" id="PTHR11851:SF49">
    <property type="entry name" value="MITOCHONDRIAL-PROCESSING PEPTIDASE SUBUNIT ALPHA"/>
    <property type="match status" value="1"/>
</dbReference>
<evidence type="ECO:0000313" key="4">
    <source>
        <dbReference type="EMBL" id="OGL66268.1"/>
    </source>
</evidence>
<gene>
    <name evidence="4" type="ORF">A2856_03530</name>
</gene>
<dbReference type="Pfam" id="PF05193">
    <property type="entry name" value="Peptidase_M16_C"/>
    <property type="match status" value="1"/>
</dbReference>
<accession>A0A1F7TKX2</accession>
<dbReference type="Gene3D" id="3.30.830.10">
    <property type="entry name" value="Metalloenzyme, LuxS/M16 peptidase-like"/>
    <property type="match status" value="1"/>
</dbReference>
<dbReference type="Pfam" id="PF00675">
    <property type="entry name" value="Peptidase_M16"/>
    <property type="match status" value="1"/>
</dbReference>
<organism evidence="4 5">
    <name type="scientific">Candidatus Uhrbacteria bacterium RIFCSPHIGHO2_01_FULL_63_20</name>
    <dbReference type="NCBI Taxonomy" id="1802385"/>
    <lineage>
        <taxon>Bacteria</taxon>
        <taxon>Candidatus Uhriibacteriota</taxon>
    </lineage>
</organism>
<reference evidence="4 5" key="1">
    <citation type="journal article" date="2016" name="Nat. Commun.">
        <title>Thousands of microbial genomes shed light on interconnected biogeochemical processes in an aquifer system.</title>
        <authorList>
            <person name="Anantharaman K."/>
            <person name="Brown C.T."/>
            <person name="Hug L.A."/>
            <person name="Sharon I."/>
            <person name="Castelle C.J."/>
            <person name="Probst A.J."/>
            <person name="Thomas B.C."/>
            <person name="Singh A."/>
            <person name="Wilkins M.J."/>
            <person name="Karaoz U."/>
            <person name="Brodie E.L."/>
            <person name="Williams K.H."/>
            <person name="Hubbard S.S."/>
            <person name="Banfield J.F."/>
        </authorList>
    </citation>
    <scope>NUCLEOTIDE SEQUENCE [LARGE SCALE GENOMIC DNA]</scope>
</reference>
<protein>
    <recommendedName>
        <fullName evidence="6">Peptidase M16 N-terminal domain-containing protein</fullName>
    </recommendedName>
</protein>
<dbReference type="STRING" id="1802385.A2856_03530"/>
<dbReference type="InterPro" id="IPR007863">
    <property type="entry name" value="Peptidase_M16_C"/>
</dbReference>
<feature type="domain" description="Peptidase M16 C-terminal" evidence="3">
    <location>
        <begin position="182"/>
        <end position="342"/>
    </location>
</feature>
<evidence type="ECO:0000313" key="5">
    <source>
        <dbReference type="Proteomes" id="UP000177885"/>
    </source>
</evidence>
<feature type="domain" description="Peptidase M16 N-terminal" evidence="2">
    <location>
        <begin position="24"/>
        <end position="137"/>
    </location>
</feature>
<dbReference type="SUPFAM" id="SSF63411">
    <property type="entry name" value="LuxS/MPP-like metallohydrolase"/>
    <property type="match status" value="2"/>
</dbReference>
<dbReference type="InterPro" id="IPR011765">
    <property type="entry name" value="Pept_M16_N"/>
</dbReference>
<comment type="caution">
    <text evidence="4">The sequence shown here is derived from an EMBL/GenBank/DDBJ whole genome shotgun (WGS) entry which is preliminary data.</text>
</comment>
<dbReference type="PANTHER" id="PTHR11851">
    <property type="entry name" value="METALLOPROTEASE"/>
    <property type="match status" value="1"/>
</dbReference>
<dbReference type="GO" id="GO:0046872">
    <property type="term" value="F:metal ion binding"/>
    <property type="evidence" value="ECO:0007669"/>
    <property type="project" value="InterPro"/>
</dbReference>
<dbReference type="EMBL" id="MGDT01000008">
    <property type="protein sequence ID" value="OGL66268.1"/>
    <property type="molecule type" value="Genomic_DNA"/>
</dbReference>
<evidence type="ECO:0000259" key="2">
    <source>
        <dbReference type="Pfam" id="PF00675"/>
    </source>
</evidence>
<evidence type="ECO:0008006" key="6">
    <source>
        <dbReference type="Google" id="ProtNLM"/>
    </source>
</evidence>
<sequence>MDTTFFDRYPMPTRRTVLDNGLTVLTTETGSKFAYCELVIETGGVHDDPDCQGAAHFLEHIVSGGEGRNDHPLLLDIWKKGVRFNASTSDACTSYHLEGLAEDIDEMITILFKMVFEPTITSAGVEAERSVIRAEYHRRRPAFEIDRWRFEQMFAPESPWRHLLPIGDEAGIEAIDVGNLQSRWARDYYPENMALIVTGGIAHQRVLDLSATFSVNPTARKRKERIKSETRFVEAELVQPIPSMTPVVQCYWKYQKDGRFIHPVDDVRTLLTHGRLGLLYKRLRTDLGKAYAVSSRQEKRHRQLWVETQVSIEDVGVVAQEARRALRDIVSNGISTDDWQVMRRLEQISLHAEEDGYRGPRSYPIWADFLQSAWMRNHYGFGAAPEETPMTVDEVIACAEALSEAPYGQLVIRPG</sequence>
<name>A0A1F7TKX2_9BACT</name>
<dbReference type="Proteomes" id="UP000177885">
    <property type="component" value="Unassembled WGS sequence"/>
</dbReference>
<comment type="similarity">
    <text evidence="1">Belongs to the peptidase M16 family.</text>
</comment>
<dbReference type="InterPro" id="IPR011249">
    <property type="entry name" value="Metalloenz_LuxS/M16"/>
</dbReference>
<evidence type="ECO:0000256" key="1">
    <source>
        <dbReference type="ARBA" id="ARBA00007261"/>
    </source>
</evidence>
<proteinExistence type="inferred from homology"/>
<dbReference type="AlphaFoldDB" id="A0A1F7TKX2"/>
<evidence type="ECO:0000259" key="3">
    <source>
        <dbReference type="Pfam" id="PF05193"/>
    </source>
</evidence>